<dbReference type="PANTHER" id="PTHR31964">
    <property type="entry name" value="ADENINE NUCLEOTIDE ALPHA HYDROLASES-LIKE SUPERFAMILY PROTEIN"/>
    <property type="match status" value="1"/>
</dbReference>
<proteinExistence type="predicted"/>
<dbReference type="InterPro" id="IPR006016">
    <property type="entry name" value="UspA"/>
</dbReference>
<name>A0ABS6UHM5_9PSEU</name>
<gene>
    <name evidence="2" type="ORF">I4I82_29345</name>
</gene>
<evidence type="ECO:0000313" key="2">
    <source>
        <dbReference type="EMBL" id="MBW0131750.1"/>
    </source>
</evidence>
<feature type="domain" description="UspA" evidence="1">
    <location>
        <begin position="14"/>
        <end position="151"/>
    </location>
</feature>
<keyword evidence="3" id="KW-1185">Reference proteome</keyword>
<comment type="caution">
    <text evidence="2">The sequence shown here is derived from an EMBL/GenBank/DDBJ whole genome shotgun (WGS) entry which is preliminary data.</text>
</comment>
<evidence type="ECO:0000259" key="1">
    <source>
        <dbReference type="Pfam" id="PF00582"/>
    </source>
</evidence>
<accession>A0ABS6UHM5</accession>
<sequence>MRGPERDRTQGAGRPVVVGFDASPAAAAALDLALDAAASRGVGLVVVHTTPEPVVGPDADLLVAPAAARAVLDEVEQRVVAGQVAARAAGRGVPVRTVAGTGRAAEVLLAEAARAQLVVVGSRGRGELAGLVLGSVSTLLVHHAGCPVAVVGPLAAARAGRHPAARRVQVAAPGAGT</sequence>
<dbReference type="EMBL" id="JADQDF010000001">
    <property type="protein sequence ID" value="MBW0131750.1"/>
    <property type="molecule type" value="Genomic_DNA"/>
</dbReference>
<dbReference type="Proteomes" id="UP000694300">
    <property type="component" value="Unassembled WGS sequence"/>
</dbReference>
<dbReference type="PANTHER" id="PTHR31964:SF113">
    <property type="entry name" value="USPA DOMAIN-CONTAINING PROTEIN"/>
    <property type="match status" value="1"/>
</dbReference>
<organism evidence="2 3">
    <name type="scientific">Pseudonocardia oceani</name>
    <dbReference type="NCBI Taxonomy" id="2792013"/>
    <lineage>
        <taxon>Bacteria</taxon>
        <taxon>Bacillati</taxon>
        <taxon>Actinomycetota</taxon>
        <taxon>Actinomycetes</taxon>
        <taxon>Pseudonocardiales</taxon>
        <taxon>Pseudonocardiaceae</taxon>
        <taxon>Pseudonocardia</taxon>
    </lineage>
</organism>
<evidence type="ECO:0000313" key="3">
    <source>
        <dbReference type="Proteomes" id="UP000694300"/>
    </source>
</evidence>
<dbReference type="Pfam" id="PF00582">
    <property type="entry name" value="Usp"/>
    <property type="match status" value="1"/>
</dbReference>
<dbReference type="RefSeq" id="WP_218592775.1">
    <property type="nucleotide sequence ID" value="NZ_JADQDF010000001.1"/>
</dbReference>
<protein>
    <submittedName>
        <fullName evidence="2">Universal stress protein</fullName>
    </submittedName>
</protein>
<reference evidence="2 3" key="1">
    <citation type="submission" date="2020-11" db="EMBL/GenBank/DDBJ databases">
        <title>Pseudonocardia abyssalis sp. nov. and Pseudonocardia oceani sp. nov., description and phylogenomic analysis of two novel actinomycetes isolated from the deep Southern Ocean.</title>
        <authorList>
            <person name="Parra J."/>
        </authorList>
    </citation>
    <scope>NUCLEOTIDE SEQUENCE [LARGE SCALE GENOMIC DNA]</scope>
    <source>
        <strain evidence="3">KRD185</strain>
    </source>
</reference>